<proteinExistence type="predicted"/>
<dbReference type="Pfam" id="PF08282">
    <property type="entry name" value="Hydrolase_3"/>
    <property type="match status" value="1"/>
</dbReference>
<dbReference type="SUPFAM" id="SSF56784">
    <property type="entry name" value="HAD-like"/>
    <property type="match status" value="1"/>
</dbReference>
<dbReference type="Proteomes" id="UP000823902">
    <property type="component" value="Unassembled WGS sequence"/>
</dbReference>
<evidence type="ECO:0000313" key="2">
    <source>
        <dbReference type="Proteomes" id="UP000823902"/>
    </source>
</evidence>
<dbReference type="InterPro" id="IPR006379">
    <property type="entry name" value="HAD-SF_hydro_IIB"/>
</dbReference>
<dbReference type="AlphaFoldDB" id="A0A9D2QBD9"/>
<dbReference type="EMBL" id="DWVY01000046">
    <property type="protein sequence ID" value="HJC75021.1"/>
    <property type="molecule type" value="Genomic_DNA"/>
</dbReference>
<keyword evidence="1" id="KW-0378">Hydrolase</keyword>
<dbReference type="GO" id="GO:0016791">
    <property type="term" value="F:phosphatase activity"/>
    <property type="evidence" value="ECO:0007669"/>
    <property type="project" value="UniProtKB-ARBA"/>
</dbReference>
<comment type="caution">
    <text evidence="1">The sequence shown here is derived from an EMBL/GenBank/DDBJ whole genome shotgun (WGS) entry which is preliminary data.</text>
</comment>
<dbReference type="NCBIfam" id="TIGR01484">
    <property type="entry name" value="HAD-SF-IIB"/>
    <property type="match status" value="1"/>
</dbReference>
<dbReference type="PANTHER" id="PTHR10000">
    <property type="entry name" value="PHOSPHOSERINE PHOSPHATASE"/>
    <property type="match status" value="1"/>
</dbReference>
<dbReference type="InterPro" id="IPR023214">
    <property type="entry name" value="HAD_sf"/>
</dbReference>
<dbReference type="Gene3D" id="3.40.50.1000">
    <property type="entry name" value="HAD superfamily/HAD-like"/>
    <property type="match status" value="1"/>
</dbReference>
<dbReference type="InterPro" id="IPR036412">
    <property type="entry name" value="HAD-like_sf"/>
</dbReference>
<gene>
    <name evidence="1" type="ORF">H9697_08785</name>
</gene>
<sequence>MKIKCIALDLDRTTLDSQGHLSEENRAAVESAAAAGVHVVVASGRSLDSLPAEITDITGVRYAITSNGAAVYDLRERKCLRQFKMTPESVEDILRHTETERIKATYGEAAEMSEIEVPETEIYETEISYEAFIDGRAFAESRYVADPVRFGAMPQAVPYIQSTRMPVEDMRTFIRAHRSELDCIDLVVKSEDMKRRLWKNLRENVRDVYITSSVRQLLEISHRDAGKESGAKFLLEYLGLIREELAAFGDGDNDSGLLKFAGIGFAVANASPECRDAADEIVASNDENGVAQGIQKILAMERIL</sequence>
<name>A0A9D2QBD9_9FIRM</name>
<dbReference type="PANTHER" id="PTHR10000:SF8">
    <property type="entry name" value="HAD SUPERFAMILY HYDROLASE-LIKE, TYPE 3"/>
    <property type="match status" value="1"/>
</dbReference>
<dbReference type="Gene3D" id="3.30.1240.10">
    <property type="match status" value="1"/>
</dbReference>
<dbReference type="GO" id="GO:0000287">
    <property type="term" value="F:magnesium ion binding"/>
    <property type="evidence" value="ECO:0007669"/>
    <property type="project" value="TreeGrafter"/>
</dbReference>
<dbReference type="GO" id="GO:0005829">
    <property type="term" value="C:cytosol"/>
    <property type="evidence" value="ECO:0007669"/>
    <property type="project" value="TreeGrafter"/>
</dbReference>
<dbReference type="SFLD" id="SFLDG01140">
    <property type="entry name" value="C2.B:_Phosphomannomutase_and_P"/>
    <property type="match status" value="1"/>
</dbReference>
<accession>A0A9D2QBD9</accession>
<reference evidence="1" key="2">
    <citation type="submission" date="2021-04" db="EMBL/GenBank/DDBJ databases">
        <authorList>
            <person name="Gilroy R."/>
        </authorList>
    </citation>
    <scope>NUCLEOTIDE SEQUENCE</scope>
    <source>
        <strain evidence="1">CHK196-7946</strain>
    </source>
</reference>
<reference evidence="1" key="1">
    <citation type="journal article" date="2021" name="PeerJ">
        <title>Extensive microbial diversity within the chicken gut microbiome revealed by metagenomics and culture.</title>
        <authorList>
            <person name="Gilroy R."/>
            <person name="Ravi A."/>
            <person name="Getino M."/>
            <person name="Pursley I."/>
            <person name="Horton D.L."/>
            <person name="Alikhan N.F."/>
            <person name="Baker D."/>
            <person name="Gharbi K."/>
            <person name="Hall N."/>
            <person name="Watson M."/>
            <person name="Adriaenssens E.M."/>
            <person name="Foster-Nyarko E."/>
            <person name="Jarju S."/>
            <person name="Secka A."/>
            <person name="Antonio M."/>
            <person name="Oren A."/>
            <person name="Chaudhuri R.R."/>
            <person name="La Ragione R."/>
            <person name="Hildebrand F."/>
            <person name="Pallen M.J."/>
        </authorList>
    </citation>
    <scope>NUCLEOTIDE SEQUENCE</scope>
    <source>
        <strain evidence="1">CHK196-7946</strain>
    </source>
</reference>
<protein>
    <submittedName>
        <fullName evidence="1">HAD-IIB family hydrolase</fullName>
    </submittedName>
</protein>
<dbReference type="SFLD" id="SFLDS00003">
    <property type="entry name" value="Haloacid_Dehalogenase"/>
    <property type="match status" value="1"/>
</dbReference>
<organism evidence="1 2">
    <name type="scientific">Candidatus Mediterraneibacter faecavium</name>
    <dbReference type="NCBI Taxonomy" id="2838668"/>
    <lineage>
        <taxon>Bacteria</taxon>
        <taxon>Bacillati</taxon>
        <taxon>Bacillota</taxon>
        <taxon>Clostridia</taxon>
        <taxon>Lachnospirales</taxon>
        <taxon>Lachnospiraceae</taxon>
        <taxon>Mediterraneibacter</taxon>
    </lineage>
</organism>
<evidence type="ECO:0000313" key="1">
    <source>
        <dbReference type="EMBL" id="HJC75021.1"/>
    </source>
</evidence>